<accession>A0A0C3PIV2</accession>
<feature type="region of interest" description="Disordered" evidence="1">
    <location>
        <begin position="1"/>
        <end position="54"/>
    </location>
</feature>
<evidence type="ECO:0000313" key="2">
    <source>
        <dbReference type="EMBL" id="KIP05968.1"/>
    </source>
</evidence>
<reference evidence="2 3" key="1">
    <citation type="journal article" date="2014" name="PLoS Genet.">
        <title>Analysis of the Phlebiopsis gigantea genome, transcriptome and secretome provides insight into its pioneer colonization strategies of wood.</title>
        <authorList>
            <person name="Hori C."/>
            <person name="Ishida T."/>
            <person name="Igarashi K."/>
            <person name="Samejima M."/>
            <person name="Suzuki H."/>
            <person name="Master E."/>
            <person name="Ferreira P."/>
            <person name="Ruiz-Duenas F.J."/>
            <person name="Held B."/>
            <person name="Canessa P."/>
            <person name="Larrondo L.F."/>
            <person name="Schmoll M."/>
            <person name="Druzhinina I.S."/>
            <person name="Kubicek C.P."/>
            <person name="Gaskell J.A."/>
            <person name="Kersten P."/>
            <person name="St John F."/>
            <person name="Glasner J."/>
            <person name="Sabat G."/>
            <person name="Splinter BonDurant S."/>
            <person name="Syed K."/>
            <person name="Yadav J."/>
            <person name="Mgbeahuruike A.C."/>
            <person name="Kovalchuk A."/>
            <person name="Asiegbu F.O."/>
            <person name="Lackner G."/>
            <person name="Hoffmeister D."/>
            <person name="Rencoret J."/>
            <person name="Gutierrez A."/>
            <person name="Sun H."/>
            <person name="Lindquist E."/>
            <person name="Barry K."/>
            <person name="Riley R."/>
            <person name="Grigoriev I.V."/>
            <person name="Henrissat B."/>
            <person name="Kues U."/>
            <person name="Berka R.M."/>
            <person name="Martinez A.T."/>
            <person name="Covert S.F."/>
            <person name="Blanchette R.A."/>
            <person name="Cullen D."/>
        </authorList>
    </citation>
    <scope>NUCLEOTIDE SEQUENCE [LARGE SCALE GENOMIC DNA]</scope>
    <source>
        <strain evidence="2 3">11061_1 CR5-6</strain>
    </source>
</reference>
<keyword evidence="3" id="KW-1185">Reference proteome</keyword>
<dbReference type="Proteomes" id="UP000053257">
    <property type="component" value="Unassembled WGS sequence"/>
</dbReference>
<gene>
    <name evidence="2" type="ORF">PHLGIDRAFT_119376</name>
</gene>
<dbReference type="AlphaFoldDB" id="A0A0C3PIV2"/>
<evidence type="ECO:0000313" key="3">
    <source>
        <dbReference type="Proteomes" id="UP000053257"/>
    </source>
</evidence>
<sequence>MDPSRLLSEDASGPGGFPSLSACAQEASSGPGWLRGNRQTAANSGPTKRSTTTTSCDAVLTPISAPSVSTQAFWEAFFKRRNPSSRVCLDFAGFGGAIIRAVLLPSAMASVPYDDDIPKKRKFELPHFADLDSQLIALFFSPPP</sequence>
<dbReference type="HOGENOM" id="CLU_1797170_0_0_1"/>
<dbReference type="EMBL" id="KN840529">
    <property type="protein sequence ID" value="KIP05968.1"/>
    <property type="molecule type" value="Genomic_DNA"/>
</dbReference>
<proteinExistence type="predicted"/>
<dbReference type="PROSITE" id="PS51257">
    <property type="entry name" value="PROKAR_LIPOPROTEIN"/>
    <property type="match status" value="1"/>
</dbReference>
<protein>
    <submittedName>
        <fullName evidence="2">Uncharacterized protein</fullName>
    </submittedName>
</protein>
<name>A0A0C3PIV2_PHLG1</name>
<evidence type="ECO:0000256" key="1">
    <source>
        <dbReference type="SAM" id="MobiDB-lite"/>
    </source>
</evidence>
<feature type="compositionally biased region" description="Polar residues" evidence="1">
    <location>
        <begin position="37"/>
        <end position="54"/>
    </location>
</feature>
<organism evidence="2 3">
    <name type="scientific">Phlebiopsis gigantea (strain 11061_1 CR5-6)</name>
    <name type="common">White-rot fungus</name>
    <name type="synonym">Peniophora gigantea</name>
    <dbReference type="NCBI Taxonomy" id="745531"/>
    <lineage>
        <taxon>Eukaryota</taxon>
        <taxon>Fungi</taxon>
        <taxon>Dikarya</taxon>
        <taxon>Basidiomycota</taxon>
        <taxon>Agaricomycotina</taxon>
        <taxon>Agaricomycetes</taxon>
        <taxon>Polyporales</taxon>
        <taxon>Phanerochaetaceae</taxon>
        <taxon>Phlebiopsis</taxon>
    </lineage>
</organism>